<name>V6LJV8_9EUKA</name>
<evidence type="ECO:0000313" key="4">
    <source>
        <dbReference type="Proteomes" id="UP000018208"/>
    </source>
</evidence>
<dbReference type="AlphaFoldDB" id="V6LJV8"/>
<organism evidence="2">
    <name type="scientific">Spironucleus salmonicida</name>
    <dbReference type="NCBI Taxonomy" id="348837"/>
    <lineage>
        <taxon>Eukaryota</taxon>
        <taxon>Metamonada</taxon>
        <taxon>Diplomonadida</taxon>
        <taxon>Hexamitidae</taxon>
        <taxon>Hexamitinae</taxon>
        <taxon>Spironucleus</taxon>
    </lineage>
</organism>
<proteinExistence type="predicted"/>
<dbReference type="VEuPathDB" id="GiardiaDB:SS50377_21234"/>
<keyword evidence="1" id="KW-1133">Transmembrane helix</keyword>
<feature type="transmembrane region" description="Helical" evidence="1">
    <location>
        <begin position="15"/>
        <end position="45"/>
    </location>
</feature>
<reference evidence="3" key="2">
    <citation type="submission" date="2020-12" db="EMBL/GenBank/DDBJ databases">
        <title>New Spironucleus salmonicida genome in near-complete chromosomes.</title>
        <authorList>
            <person name="Xu F."/>
            <person name="Kurt Z."/>
            <person name="Jimenez-Gonzalez A."/>
            <person name="Astvaldsson A."/>
            <person name="Andersson J.O."/>
            <person name="Svard S.G."/>
        </authorList>
    </citation>
    <scope>NUCLEOTIDE SEQUENCE</scope>
    <source>
        <strain evidence="3">ATCC 50377</strain>
    </source>
</reference>
<keyword evidence="4" id="KW-1185">Reference proteome</keyword>
<evidence type="ECO:0000313" key="3">
    <source>
        <dbReference type="EMBL" id="KAH0577880.1"/>
    </source>
</evidence>
<evidence type="ECO:0000313" key="2">
    <source>
        <dbReference type="EMBL" id="EST44006.1"/>
    </source>
</evidence>
<keyword evidence="1 2" id="KW-0812">Transmembrane</keyword>
<evidence type="ECO:0000256" key="1">
    <source>
        <dbReference type="SAM" id="Phobius"/>
    </source>
</evidence>
<protein>
    <submittedName>
        <fullName evidence="2">Transmembrane domain-containing protein</fullName>
    </submittedName>
</protein>
<dbReference type="Proteomes" id="UP000018208">
    <property type="component" value="Unassembled WGS sequence"/>
</dbReference>
<reference evidence="2 3" key="1">
    <citation type="journal article" date="2014" name="PLoS Genet.">
        <title>The Genome of Spironucleus salmonicida Highlights a Fish Pathogen Adapted to Fluctuating Environments.</title>
        <authorList>
            <person name="Xu F."/>
            <person name="Jerlstrom-Hultqvist J."/>
            <person name="Einarsson E."/>
            <person name="Astvaldsson A."/>
            <person name="Svard S.G."/>
            <person name="Andersson J.O."/>
        </authorList>
    </citation>
    <scope>NUCLEOTIDE SEQUENCE</scope>
    <source>
        <strain evidence="3">ATCC 50377</strain>
    </source>
</reference>
<keyword evidence="1" id="KW-0472">Membrane</keyword>
<dbReference type="EMBL" id="AUWU02000001">
    <property type="protein sequence ID" value="KAH0577880.1"/>
    <property type="molecule type" value="Genomic_DNA"/>
</dbReference>
<dbReference type="EMBL" id="KI546130">
    <property type="protein sequence ID" value="EST44006.1"/>
    <property type="molecule type" value="Genomic_DNA"/>
</dbReference>
<gene>
    <name evidence="2" type="ORF">SS50377_16315</name>
    <name evidence="3" type="ORF">SS50377_21234</name>
</gene>
<feature type="transmembrane region" description="Helical" evidence="1">
    <location>
        <begin position="65"/>
        <end position="85"/>
    </location>
</feature>
<accession>V6LJV8</accession>
<sequence>MDIEVQEQKLYKRRVFLSIIAGMLLGVFSTNNYLFSIVLPIILLLPVRACVSKVDMPTPILIKTALFESIAVFYLGWFMTPIFLLKE</sequence>